<dbReference type="EMBL" id="REGN01004145">
    <property type="protein sequence ID" value="RNA18947.1"/>
    <property type="molecule type" value="Genomic_DNA"/>
</dbReference>
<accession>A0A3M7R5T7</accession>
<evidence type="ECO:0000313" key="2">
    <source>
        <dbReference type="Proteomes" id="UP000276133"/>
    </source>
</evidence>
<name>A0A3M7R5T7_BRAPC</name>
<reference evidence="1 2" key="1">
    <citation type="journal article" date="2018" name="Sci. Rep.">
        <title>Genomic signatures of local adaptation to the degree of environmental predictability in rotifers.</title>
        <authorList>
            <person name="Franch-Gras L."/>
            <person name="Hahn C."/>
            <person name="Garcia-Roger E.M."/>
            <person name="Carmona M.J."/>
            <person name="Serra M."/>
            <person name="Gomez A."/>
        </authorList>
    </citation>
    <scope>NUCLEOTIDE SEQUENCE [LARGE SCALE GENOMIC DNA]</scope>
    <source>
        <strain evidence="1">HYR1</strain>
    </source>
</reference>
<dbReference type="Proteomes" id="UP000276133">
    <property type="component" value="Unassembled WGS sequence"/>
</dbReference>
<comment type="caution">
    <text evidence="1">The sequence shown here is derived from an EMBL/GenBank/DDBJ whole genome shotgun (WGS) entry which is preliminary data.</text>
</comment>
<gene>
    <name evidence="1" type="ORF">BpHYR1_000611</name>
</gene>
<feature type="non-terminal residue" evidence="1">
    <location>
        <position position="1"/>
    </location>
</feature>
<dbReference type="AlphaFoldDB" id="A0A3M7R5T7"/>
<organism evidence="1 2">
    <name type="scientific">Brachionus plicatilis</name>
    <name type="common">Marine rotifer</name>
    <name type="synonym">Brachionus muelleri</name>
    <dbReference type="NCBI Taxonomy" id="10195"/>
    <lineage>
        <taxon>Eukaryota</taxon>
        <taxon>Metazoa</taxon>
        <taxon>Spiralia</taxon>
        <taxon>Gnathifera</taxon>
        <taxon>Rotifera</taxon>
        <taxon>Eurotatoria</taxon>
        <taxon>Monogononta</taxon>
        <taxon>Pseudotrocha</taxon>
        <taxon>Ploima</taxon>
        <taxon>Brachionidae</taxon>
        <taxon>Brachionus</taxon>
    </lineage>
</organism>
<keyword evidence="2" id="KW-1185">Reference proteome</keyword>
<protein>
    <submittedName>
        <fullName evidence="1">Uncharacterized protein</fullName>
    </submittedName>
</protein>
<evidence type="ECO:0000313" key="1">
    <source>
        <dbReference type="EMBL" id="RNA18947.1"/>
    </source>
</evidence>
<sequence length="148" mass="16121">IEDVLGQEVFTHGVEEFKTREATFVCTETAFMVPVDVGEVEVTGHEKTFGRGQAAQASLCSVPLRVLASRSAFNLAASSVNSTTIISNTFLDVLSPLLLLLMRLCRLTVLLLSIFRALSTGSTFSISSSSFAPMPINNDYNKRNKKKT</sequence>
<proteinExistence type="predicted"/>